<sequence length="97" mass="10648">MHTQHRIEHALRRKLSGPTRQDVQQTMGWDKGAMSRFLSGEQGVLIDKLDTLVGVCGYVLVTRKYMDAVATLGEVGMFCECARQGHGECGRPQGGGK</sequence>
<name>A0A7X2LBT5_RALPI</name>
<reference evidence="1 2" key="1">
    <citation type="submission" date="2019-11" db="EMBL/GenBank/DDBJ databases">
        <title>Phenotypic characterization of an OXA-22 and OXA-60 co-producing Ralstonia pickettii clinical strain.</title>
        <authorList>
            <person name="He F."/>
        </authorList>
    </citation>
    <scope>NUCLEOTIDE SEQUENCE [LARGE SCALE GENOMIC DNA]</scope>
    <source>
        <strain evidence="1 2">PSLESD1</strain>
    </source>
</reference>
<dbReference type="RefSeq" id="WP_004631579.1">
    <property type="nucleotide sequence ID" value="NZ_CP104381.1"/>
</dbReference>
<accession>A0A7X2LBT5</accession>
<organism evidence="1 2">
    <name type="scientific">Ralstonia pickettii</name>
    <name type="common">Burkholderia pickettii</name>
    <dbReference type="NCBI Taxonomy" id="329"/>
    <lineage>
        <taxon>Bacteria</taxon>
        <taxon>Pseudomonadati</taxon>
        <taxon>Pseudomonadota</taxon>
        <taxon>Betaproteobacteria</taxon>
        <taxon>Burkholderiales</taxon>
        <taxon>Burkholderiaceae</taxon>
        <taxon>Ralstonia</taxon>
    </lineage>
</organism>
<dbReference type="Proteomes" id="UP000441032">
    <property type="component" value="Unassembled WGS sequence"/>
</dbReference>
<dbReference type="EMBL" id="WJYN01000004">
    <property type="protein sequence ID" value="MRS99497.1"/>
    <property type="molecule type" value="Genomic_DNA"/>
</dbReference>
<proteinExistence type="predicted"/>
<dbReference type="GO" id="GO:0003677">
    <property type="term" value="F:DNA binding"/>
    <property type="evidence" value="ECO:0007669"/>
    <property type="project" value="UniProtKB-KW"/>
</dbReference>
<keyword evidence="1" id="KW-0238">DNA-binding</keyword>
<gene>
    <name evidence="1" type="ORF">GJQ57_12665</name>
</gene>
<comment type="caution">
    <text evidence="1">The sequence shown here is derived from an EMBL/GenBank/DDBJ whole genome shotgun (WGS) entry which is preliminary data.</text>
</comment>
<dbReference type="AlphaFoldDB" id="A0A7X2LBT5"/>
<evidence type="ECO:0000313" key="2">
    <source>
        <dbReference type="Proteomes" id="UP000441032"/>
    </source>
</evidence>
<evidence type="ECO:0000313" key="1">
    <source>
        <dbReference type="EMBL" id="MRS99497.1"/>
    </source>
</evidence>
<protein>
    <submittedName>
        <fullName evidence="1">DNA-binding protein</fullName>
    </submittedName>
</protein>